<dbReference type="SUPFAM" id="SSF56399">
    <property type="entry name" value="ADP-ribosylation"/>
    <property type="match status" value="1"/>
</dbReference>
<dbReference type="GO" id="GO:0005634">
    <property type="term" value="C:nucleus"/>
    <property type="evidence" value="ECO:0007669"/>
    <property type="project" value="UniProtKB-SubCell"/>
</dbReference>
<dbReference type="InterPro" id="IPR012317">
    <property type="entry name" value="Poly(ADP-ribose)pol_cat_dom"/>
</dbReference>
<feature type="compositionally biased region" description="Basic and acidic residues" evidence="5">
    <location>
        <begin position="155"/>
        <end position="168"/>
    </location>
</feature>
<proteinExistence type="predicted"/>
<evidence type="ECO:0000256" key="5">
    <source>
        <dbReference type="SAM" id="MobiDB-lite"/>
    </source>
</evidence>
<dbReference type="Pfam" id="PF12174">
    <property type="entry name" value="RST"/>
    <property type="match status" value="1"/>
</dbReference>
<dbReference type="InterPro" id="IPR016126">
    <property type="entry name" value="Secretoglobin"/>
</dbReference>
<feature type="region of interest" description="Disordered" evidence="5">
    <location>
        <begin position="126"/>
        <end position="169"/>
    </location>
</feature>
<feature type="domain" description="PARP catalytic" evidence="6">
    <location>
        <begin position="165"/>
        <end position="384"/>
    </location>
</feature>
<keyword evidence="4" id="KW-0539">Nucleus</keyword>
<dbReference type="Gene3D" id="3.90.228.10">
    <property type="match status" value="1"/>
</dbReference>
<dbReference type="PANTHER" id="PTHR32263">
    <property type="entry name" value="INACTIVE POLY [ADP-RIBOSE] POLYMERASE SRO4-RELATED"/>
    <property type="match status" value="1"/>
</dbReference>
<feature type="domain" description="RST" evidence="7">
    <location>
        <begin position="381"/>
        <end position="448"/>
    </location>
</feature>
<dbReference type="InterPro" id="IPR044964">
    <property type="entry name" value="RCD1/SRO1-5"/>
</dbReference>
<organism evidence="8">
    <name type="scientific">Zea mays</name>
    <name type="common">Maize</name>
    <dbReference type="NCBI Taxonomy" id="4577"/>
    <lineage>
        <taxon>Eukaryota</taxon>
        <taxon>Viridiplantae</taxon>
        <taxon>Streptophyta</taxon>
        <taxon>Embryophyta</taxon>
        <taxon>Tracheophyta</taxon>
        <taxon>Spermatophyta</taxon>
        <taxon>Magnoliopsida</taxon>
        <taxon>Liliopsida</taxon>
        <taxon>Poales</taxon>
        <taxon>Poaceae</taxon>
        <taxon>PACMAD clade</taxon>
        <taxon>Panicoideae</taxon>
        <taxon>Andropogonodae</taxon>
        <taxon>Andropogoneae</taxon>
        <taxon>Tripsacinae</taxon>
        <taxon>Zea</taxon>
    </lineage>
</organism>
<dbReference type="EMBL" id="NCVQ01000010">
    <property type="protein sequence ID" value="PWZ06327.1"/>
    <property type="molecule type" value="Genomic_DNA"/>
</dbReference>
<reference evidence="8" key="1">
    <citation type="journal article" date="2018" name="Nat. Genet.">
        <title>Extensive intraspecific gene order and gene structural variations between Mo17 and other maize genomes.</title>
        <authorList>
            <person name="Sun S."/>
            <person name="Zhou Y."/>
            <person name="Chen J."/>
            <person name="Shi J."/>
            <person name="Zhao H."/>
            <person name="Zhao H."/>
            <person name="Song W."/>
            <person name="Zhang M."/>
            <person name="Cui Y."/>
            <person name="Dong X."/>
            <person name="Liu H."/>
            <person name="Ma X."/>
            <person name="Jiao Y."/>
            <person name="Wang B."/>
            <person name="Wei X."/>
            <person name="Stein J.C."/>
            <person name="Glaubitz J.C."/>
            <person name="Lu F."/>
            <person name="Yu G."/>
            <person name="Liang C."/>
            <person name="Fengler K."/>
            <person name="Li B."/>
            <person name="Rafalski A."/>
            <person name="Schnable P.S."/>
            <person name="Ware D.H."/>
            <person name="Buckler E.S."/>
            <person name="Lai J."/>
        </authorList>
    </citation>
    <scope>NUCLEOTIDE SEQUENCE [LARGE SCALE GENOMIC DNA]</scope>
    <source>
        <tissue evidence="8">Seedling</tissue>
    </source>
</reference>
<dbReference type="PROSITE" id="PS51059">
    <property type="entry name" value="PARP_CATALYTIC"/>
    <property type="match status" value="1"/>
</dbReference>
<dbReference type="AlphaFoldDB" id="A0A3L6DDX8"/>
<dbReference type="PROSITE" id="PS51311">
    <property type="entry name" value="SCGB"/>
    <property type="match status" value="1"/>
</dbReference>
<comment type="caution">
    <text evidence="8">The sequence shown here is derived from an EMBL/GenBank/DDBJ whole genome shotgun (WGS) entry which is preliminary data.</text>
</comment>
<evidence type="ECO:0000259" key="6">
    <source>
        <dbReference type="PROSITE" id="PS51059"/>
    </source>
</evidence>
<dbReference type="InterPro" id="IPR057823">
    <property type="entry name" value="WWE_RCD1"/>
</dbReference>
<dbReference type="PANTHER" id="PTHR32263:SF19">
    <property type="entry name" value="OS03G0230300 PROTEIN"/>
    <property type="match status" value="1"/>
</dbReference>
<evidence type="ECO:0000259" key="7">
    <source>
        <dbReference type="PROSITE" id="PS51879"/>
    </source>
</evidence>
<accession>A0A3L6DDX8</accession>
<sequence>MDCSSGDVKAETTRPAAVAAAAAAAAGGGTPSLLRGWREFRRSAVPARFLCFEDGKWVDVAGEAAAQLRRAFQERRVMADASCGGKAYLFDFLRMVRIDEATGEETGLAWIDHRGGCFFPAPAACGGGRKRGRDDDGAPAEDKAEAESSSAASGVDDRSGGESRGADAKRRKALGNAAASLGEKDRSYQVVSKLFLEYGMAQRGAAVTAVRKVACGARAAAFRDQGRLLADARGAAAGSAKFAWYGASADDVAAVVDRGFASNNAPRLGAHKHGDGVHLSPPHCPYRSATLAKADGSGEAHIVLCRVLMGRPEAVPAGSSRSCPSSHNYDSAVDKLDNTQWYVVWNKDMNTRILPEYVVSFKCSKLQLTQELSEATSKLKKPSRVARDMFPTLLAEIEKIVPDKCDLLQESYSRFKMGRIKKDQFIRFLRNYVGDKVLTTVAKKLRGC</sequence>
<dbReference type="ExpressionAtlas" id="A0A3L6DDX8">
    <property type="expression patterns" value="baseline and differential"/>
</dbReference>
<feature type="compositionally biased region" description="Basic and acidic residues" evidence="5">
    <location>
        <begin position="132"/>
        <end position="146"/>
    </location>
</feature>
<evidence type="ECO:0000256" key="1">
    <source>
        <dbReference type="ARBA" id="ARBA00004123"/>
    </source>
</evidence>
<evidence type="ECO:0000256" key="2">
    <source>
        <dbReference type="ARBA" id="ARBA00022473"/>
    </source>
</evidence>
<comment type="subcellular location">
    <subcellularLocation>
        <location evidence="1">Nucleus</location>
    </subcellularLocation>
</comment>
<dbReference type="Proteomes" id="UP000251960">
    <property type="component" value="Chromosome 9"/>
</dbReference>
<evidence type="ECO:0000256" key="3">
    <source>
        <dbReference type="ARBA" id="ARBA00023016"/>
    </source>
</evidence>
<dbReference type="PROSITE" id="PS51879">
    <property type="entry name" value="RST"/>
    <property type="match status" value="1"/>
</dbReference>
<dbReference type="GO" id="GO:0003950">
    <property type="term" value="F:NAD+ poly-ADP-ribosyltransferase activity"/>
    <property type="evidence" value="ECO:0007669"/>
    <property type="project" value="InterPro"/>
</dbReference>
<protein>
    <submittedName>
        <fullName evidence="8">Putative inactive poly [ADP-ribose] polymerase SRO2</fullName>
    </submittedName>
</protein>
<evidence type="ECO:0000313" key="8">
    <source>
        <dbReference type="EMBL" id="PWZ06327.1"/>
    </source>
</evidence>
<dbReference type="Pfam" id="PF23467">
    <property type="entry name" value="WWE_5"/>
    <property type="match status" value="1"/>
</dbReference>
<keyword evidence="2" id="KW-0217">Developmental protein</keyword>
<name>A0A3L6DDX8_MAIZE</name>
<gene>
    <name evidence="8" type="primary">SRO2_1</name>
    <name evidence="8" type="ORF">Zm00014a_009815</name>
</gene>
<keyword evidence="3" id="KW-0346">Stress response</keyword>
<evidence type="ECO:0000256" key="4">
    <source>
        <dbReference type="ARBA" id="ARBA00023242"/>
    </source>
</evidence>
<dbReference type="InterPro" id="IPR022003">
    <property type="entry name" value="RST"/>
</dbReference>